<sequence length="841" mass="94348">MISSTSNIITYICFLCTFSLCFYSRCCSAKDYITTGESIHDGAADYLESAGKKFQMGFFPHTQRGSERRYVGIWYAMDPTTVVWVANRNQPVPDSTGFLTVTEDGEVKVLDKNQKSYYSKNAGGVSNKTLKLLDSGNAVLVDIASETIKWQSFLEPTDTFLPGMKMDSNLKLTSWKSLDDPSTGSFEFRVEEMQYVIMNGTIHRWKSGSGSKKNFEPNQIFSEAYNLLSNSSTRATNKTHCKPECSLDPASKSYNYPRLSMSYTGNIQYFSWAERDRQWVLHWDEPKDICSVYQVCGQYGLCNSSDQTKCRCLPGFVPNVLGDDSAGCSHKPEICLPDDKFTIVPMIKVANPTSPFFESNNHSDCQKHCLESCSCKAYSYIPGNQMLADGRPGRTNSCWIWDSDLYNLQTGGTHNISIRVSGGNAEGSPSPPENSSSVLTNTRILVFAMMMLVILLLCSLGYMYYKRLVPHEQGRNSMLETNNNERRTIDLLDLVRSRDDDIEGITVPFFEFEGILAATDNFSDANKLGEGGFGPVYKGKLPEGKEVAVKRLSSLSGQGLEEFRNEVILIAKLQHRNLVRLLGYCMKGNEKMLIYEYMPNKSLDVFIFDQAPSIWLNWAKRYEIIIGIARGLLYLHQDSRLRIIHRDLKTSNILLDEELNPKISDFGLAKIVKDKEMEASTNRVIGTYGYMAPEYALDGLFSIKSDVFSFGVVVLEIISGKKNTGFSQSQQTINLLGYTWSLWKEDRPFELMDQKLVESSNSSEVLKCIIVGLLCVQEDPGDRPTMTNVVLMLAGDIASLPTPKQPAFVARRTMSSSSSSSYKPDQTQTNNSLTITLQEGR</sequence>
<proteinExistence type="predicted"/>
<gene>
    <name evidence="1" type="ORF">L6452_15778</name>
</gene>
<name>A0ACB9CPQ9_ARCLA</name>
<reference evidence="2" key="1">
    <citation type="journal article" date="2022" name="Mol. Ecol. Resour.">
        <title>The genomes of chicory, endive, great burdock and yacon provide insights into Asteraceae palaeo-polyploidization history and plant inulin production.</title>
        <authorList>
            <person name="Fan W."/>
            <person name="Wang S."/>
            <person name="Wang H."/>
            <person name="Wang A."/>
            <person name="Jiang F."/>
            <person name="Liu H."/>
            <person name="Zhao H."/>
            <person name="Xu D."/>
            <person name="Zhang Y."/>
        </authorList>
    </citation>
    <scope>NUCLEOTIDE SEQUENCE [LARGE SCALE GENOMIC DNA]</scope>
    <source>
        <strain evidence="2">cv. Niubang</strain>
    </source>
</reference>
<accession>A0ACB9CPQ9</accession>
<dbReference type="EMBL" id="CM042050">
    <property type="protein sequence ID" value="KAI3736240.1"/>
    <property type="molecule type" value="Genomic_DNA"/>
</dbReference>
<organism evidence="1 2">
    <name type="scientific">Arctium lappa</name>
    <name type="common">Greater burdock</name>
    <name type="synonym">Lappa major</name>
    <dbReference type="NCBI Taxonomy" id="4217"/>
    <lineage>
        <taxon>Eukaryota</taxon>
        <taxon>Viridiplantae</taxon>
        <taxon>Streptophyta</taxon>
        <taxon>Embryophyta</taxon>
        <taxon>Tracheophyta</taxon>
        <taxon>Spermatophyta</taxon>
        <taxon>Magnoliopsida</taxon>
        <taxon>eudicotyledons</taxon>
        <taxon>Gunneridae</taxon>
        <taxon>Pentapetalae</taxon>
        <taxon>asterids</taxon>
        <taxon>campanulids</taxon>
        <taxon>Asterales</taxon>
        <taxon>Asteraceae</taxon>
        <taxon>Carduoideae</taxon>
        <taxon>Cardueae</taxon>
        <taxon>Arctiinae</taxon>
        <taxon>Arctium</taxon>
    </lineage>
</organism>
<dbReference type="Proteomes" id="UP001055879">
    <property type="component" value="Linkage Group LG04"/>
</dbReference>
<evidence type="ECO:0000313" key="2">
    <source>
        <dbReference type="Proteomes" id="UP001055879"/>
    </source>
</evidence>
<protein>
    <submittedName>
        <fullName evidence="1">Uncharacterized protein</fullName>
    </submittedName>
</protein>
<reference evidence="1 2" key="2">
    <citation type="journal article" date="2022" name="Mol. Ecol. Resour.">
        <title>The genomes of chicory, endive, great burdock and yacon provide insights into Asteraceae paleo-polyploidization history and plant inulin production.</title>
        <authorList>
            <person name="Fan W."/>
            <person name="Wang S."/>
            <person name="Wang H."/>
            <person name="Wang A."/>
            <person name="Jiang F."/>
            <person name="Liu H."/>
            <person name="Zhao H."/>
            <person name="Xu D."/>
            <person name="Zhang Y."/>
        </authorList>
    </citation>
    <scope>NUCLEOTIDE SEQUENCE [LARGE SCALE GENOMIC DNA]</scope>
    <source>
        <strain evidence="2">cv. Niubang</strain>
    </source>
</reference>
<evidence type="ECO:0000313" key="1">
    <source>
        <dbReference type="EMBL" id="KAI3736240.1"/>
    </source>
</evidence>
<keyword evidence="2" id="KW-1185">Reference proteome</keyword>
<comment type="caution">
    <text evidence="1">The sequence shown here is derived from an EMBL/GenBank/DDBJ whole genome shotgun (WGS) entry which is preliminary data.</text>
</comment>